<accession>A0A452YFY7</accession>
<organism evidence="1 2">
    <name type="scientific">Aegilops tauschii subsp. strangulata</name>
    <name type="common">Goatgrass</name>
    <dbReference type="NCBI Taxonomy" id="200361"/>
    <lineage>
        <taxon>Eukaryota</taxon>
        <taxon>Viridiplantae</taxon>
        <taxon>Streptophyta</taxon>
        <taxon>Embryophyta</taxon>
        <taxon>Tracheophyta</taxon>
        <taxon>Spermatophyta</taxon>
        <taxon>Magnoliopsida</taxon>
        <taxon>Liliopsida</taxon>
        <taxon>Poales</taxon>
        <taxon>Poaceae</taxon>
        <taxon>BOP clade</taxon>
        <taxon>Pooideae</taxon>
        <taxon>Triticodae</taxon>
        <taxon>Triticeae</taxon>
        <taxon>Triticinae</taxon>
        <taxon>Aegilops</taxon>
    </lineage>
</organism>
<dbReference type="Gramene" id="AET1Gv20403100.6">
    <property type="protein sequence ID" value="AET1Gv20403100.6"/>
    <property type="gene ID" value="AET1Gv20403100"/>
</dbReference>
<keyword evidence="2" id="KW-1185">Reference proteome</keyword>
<reference evidence="1" key="5">
    <citation type="journal article" date="2021" name="G3 (Bethesda)">
        <title>Aegilops tauschii genome assembly Aet v5.0 features greater sequence contiguity and improved annotation.</title>
        <authorList>
            <person name="Wang L."/>
            <person name="Zhu T."/>
            <person name="Rodriguez J.C."/>
            <person name="Deal K.R."/>
            <person name="Dubcovsky J."/>
            <person name="McGuire P.E."/>
            <person name="Lux T."/>
            <person name="Spannagl M."/>
            <person name="Mayer K.F.X."/>
            <person name="Baldrich P."/>
            <person name="Meyers B.C."/>
            <person name="Huo N."/>
            <person name="Gu Y.Q."/>
            <person name="Zhou H."/>
            <person name="Devos K.M."/>
            <person name="Bennetzen J.L."/>
            <person name="Unver T."/>
            <person name="Budak H."/>
            <person name="Gulick P.J."/>
            <person name="Galiba G."/>
            <person name="Kalapos B."/>
            <person name="Nelson D.R."/>
            <person name="Li P."/>
            <person name="You F.M."/>
            <person name="Luo M.C."/>
            <person name="Dvorak J."/>
        </authorList>
    </citation>
    <scope>NUCLEOTIDE SEQUENCE [LARGE SCALE GENOMIC DNA]</scope>
    <source>
        <strain evidence="1">cv. AL8/78</strain>
    </source>
</reference>
<protein>
    <submittedName>
        <fullName evidence="1">Uncharacterized protein</fullName>
    </submittedName>
</protein>
<sequence length="76" mass="8485">IPTSPLPFSPLYPSIHTAYTPRSHCQFPFLLTIVLLHFVYPATPSIRMSDSTEARLATSFLRLLPPHMPLCPPSVP</sequence>
<evidence type="ECO:0000313" key="2">
    <source>
        <dbReference type="Proteomes" id="UP000015105"/>
    </source>
</evidence>
<dbReference type="AlphaFoldDB" id="A0A452YFY7"/>
<evidence type="ECO:0000313" key="1">
    <source>
        <dbReference type="EnsemblPlants" id="AET1Gv20403100.6"/>
    </source>
</evidence>
<dbReference type="Proteomes" id="UP000015105">
    <property type="component" value="Chromosome 1D"/>
</dbReference>
<reference evidence="2" key="2">
    <citation type="journal article" date="2017" name="Nat. Plants">
        <title>The Aegilops tauschii genome reveals multiple impacts of transposons.</title>
        <authorList>
            <person name="Zhao G."/>
            <person name="Zou C."/>
            <person name="Li K."/>
            <person name="Wang K."/>
            <person name="Li T."/>
            <person name="Gao L."/>
            <person name="Zhang X."/>
            <person name="Wang H."/>
            <person name="Yang Z."/>
            <person name="Liu X."/>
            <person name="Jiang W."/>
            <person name="Mao L."/>
            <person name="Kong X."/>
            <person name="Jiao Y."/>
            <person name="Jia J."/>
        </authorList>
    </citation>
    <scope>NUCLEOTIDE SEQUENCE [LARGE SCALE GENOMIC DNA]</scope>
    <source>
        <strain evidence="2">cv. AL8/78</strain>
    </source>
</reference>
<name>A0A452YFY7_AEGTS</name>
<proteinExistence type="predicted"/>
<dbReference type="EnsemblPlants" id="AET1Gv20403100.6">
    <property type="protein sequence ID" value="AET1Gv20403100.6"/>
    <property type="gene ID" value="AET1Gv20403100"/>
</dbReference>
<reference evidence="2" key="1">
    <citation type="journal article" date="2014" name="Science">
        <title>Ancient hybridizations among the ancestral genomes of bread wheat.</title>
        <authorList>
            <consortium name="International Wheat Genome Sequencing Consortium,"/>
            <person name="Marcussen T."/>
            <person name="Sandve S.R."/>
            <person name="Heier L."/>
            <person name="Spannagl M."/>
            <person name="Pfeifer M."/>
            <person name="Jakobsen K.S."/>
            <person name="Wulff B.B."/>
            <person name="Steuernagel B."/>
            <person name="Mayer K.F."/>
            <person name="Olsen O.A."/>
        </authorList>
    </citation>
    <scope>NUCLEOTIDE SEQUENCE [LARGE SCALE GENOMIC DNA]</scope>
    <source>
        <strain evidence="2">cv. AL8/78</strain>
    </source>
</reference>
<reference evidence="1" key="3">
    <citation type="journal article" date="2017" name="Nature">
        <title>Genome sequence of the progenitor of the wheat D genome Aegilops tauschii.</title>
        <authorList>
            <person name="Luo M.C."/>
            <person name="Gu Y.Q."/>
            <person name="Puiu D."/>
            <person name="Wang H."/>
            <person name="Twardziok S.O."/>
            <person name="Deal K.R."/>
            <person name="Huo N."/>
            <person name="Zhu T."/>
            <person name="Wang L."/>
            <person name="Wang Y."/>
            <person name="McGuire P.E."/>
            <person name="Liu S."/>
            <person name="Long H."/>
            <person name="Ramasamy R.K."/>
            <person name="Rodriguez J.C."/>
            <person name="Van S.L."/>
            <person name="Yuan L."/>
            <person name="Wang Z."/>
            <person name="Xia Z."/>
            <person name="Xiao L."/>
            <person name="Anderson O.D."/>
            <person name="Ouyang S."/>
            <person name="Liang Y."/>
            <person name="Zimin A.V."/>
            <person name="Pertea G."/>
            <person name="Qi P."/>
            <person name="Bennetzen J.L."/>
            <person name="Dai X."/>
            <person name="Dawson M.W."/>
            <person name="Muller H.G."/>
            <person name="Kugler K."/>
            <person name="Rivarola-Duarte L."/>
            <person name="Spannagl M."/>
            <person name="Mayer K.F.X."/>
            <person name="Lu F.H."/>
            <person name="Bevan M.W."/>
            <person name="Leroy P."/>
            <person name="Li P."/>
            <person name="You F.M."/>
            <person name="Sun Q."/>
            <person name="Liu Z."/>
            <person name="Lyons E."/>
            <person name="Wicker T."/>
            <person name="Salzberg S.L."/>
            <person name="Devos K.M."/>
            <person name="Dvorak J."/>
        </authorList>
    </citation>
    <scope>NUCLEOTIDE SEQUENCE [LARGE SCALE GENOMIC DNA]</scope>
    <source>
        <strain evidence="1">cv. AL8/78</strain>
    </source>
</reference>
<reference evidence="1" key="4">
    <citation type="submission" date="2019-03" db="UniProtKB">
        <authorList>
            <consortium name="EnsemblPlants"/>
        </authorList>
    </citation>
    <scope>IDENTIFICATION</scope>
</reference>